<proteinExistence type="predicted"/>
<organism evidence="2 3">
    <name type="scientific">Marinisporobacter balticus</name>
    <dbReference type="NCBI Taxonomy" id="2018667"/>
    <lineage>
        <taxon>Bacteria</taxon>
        <taxon>Bacillati</taxon>
        <taxon>Bacillota</taxon>
        <taxon>Clostridia</taxon>
        <taxon>Peptostreptococcales</taxon>
        <taxon>Thermotaleaceae</taxon>
        <taxon>Marinisporobacter</taxon>
    </lineage>
</organism>
<accession>A0A4R2L2B8</accession>
<dbReference type="Proteomes" id="UP000294919">
    <property type="component" value="Unassembled WGS sequence"/>
</dbReference>
<dbReference type="AlphaFoldDB" id="A0A4R2L2B8"/>
<sequence length="325" mass="37122">MKNKKITLLMVLVLMVSMTITSMAQGEITKDGLTASEMLIKASETMDTTYHTFKFSGTMNINTKITGSMATPKTDAEGNIIEEEKKIDKNTEMIMTQEGIFQKPQKVYVKTIASLKNMPEGQNQTSEVFMENGSMYMRTAKGEKWIKIDIDPIMQEFQSMLGSNSSNIALTKEQMDLFGMYASYDADAVVDGKSYYVMDVTMNSAALKELCSKVADKMLDQIQKTETQTEKTDAKTAPKISQEELKQQIQETFSKMKMEITYKYYINQETKMYEFMDIAQTIDMDMEKMHTNTVSNGKYKYYDFNKEVTFPVINPEDIQDLSPLK</sequence>
<dbReference type="RefSeq" id="WP_132243702.1">
    <property type="nucleotide sequence ID" value="NZ_SLWV01000005.1"/>
</dbReference>
<feature type="signal peptide" evidence="1">
    <location>
        <begin position="1"/>
        <end position="24"/>
    </location>
</feature>
<keyword evidence="1" id="KW-0732">Signal</keyword>
<comment type="caution">
    <text evidence="2">The sequence shown here is derived from an EMBL/GenBank/DDBJ whole genome shotgun (WGS) entry which is preliminary data.</text>
</comment>
<evidence type="ECO:0000313" key="2">
    <source>
        <dbReference type="EMBL" id="TCO78029.1"/>
    </source>
</evidence>
<evidence type="ECO:0000256" key="1">
    <source>
        <dbReference type="SAM" id="SignalP"/>
    </source>
</evidence>
<dbReference type="OrthoDB" id="1950397at2"/>
<feature type="chain" id="PRO_5039389413" description="Outer membrane lipoprotein-sorting protein" evidence="1">
    <location>
        <begin position="25"/>
        <end position="325"/>
    </location>
</feature>
<evidence type="ECO:0000313" key="3">
    <source>
        <dbReference type="Proteomes" id="UP000294919"/>
    </source>
</evidence>
<keyword evidence="3" id="KW-1185">Reference proteome</keyword>
<protein>
    <recommendedName>
        <fullName evidence="4">Outer membrane lipoprotein-sorting protein</fullName>
    </recommendedName>
</protein>
<reference evidence="2 3" key="1">
    <citation type="submission" date="2019-03" db="EMBL/GenBank/DDBJ databases">
        <title>Genomic Encyclopedia of Type Strains, Phase IV (KMG-IV): sequencing the most valuable type-strain genomes for metagenomic binning, comparative biology and taxonomic classification.</title>
        <authorList>
            <person name="Goeker M."/>
        </authorList>
    </citation>
    <scope>NUCLEOTIDE SEQUENCE [LARGE SCALE GENOMIC DNA]</scope>
    <source>
        <strain evidence="2 3">DSM 102940</strain>
    </source>
</reference>
<dbReference type="EMBL" id="SLWV01000005">
    <property type="protein sequence ID" value="TCO78029.1"/>
    <property type="molecule type" value="Genomic_DNA"/>
</dbReference>
<gene>
    <name evidence="2" type="ORF">EV214_105128</name>
</gene>
<evidence type="ECO:0008006" key="4">
    <source>
        <dbReference type="Google" id="ProtNLM"/>
    </source>
</evidence>
<name>A0A4R2L2B8_9FIRM</name>